<gene>
    <name evidence="2" type="ORF">GCM10023215_39530</name>
</gene>
<protein>
    <submittedName>
        <fullName evidence="2">Uncharacterized protein</fullName>
    </submittedName>
</protein>
<proteinExistence type="predicted"/>
<organism evidence="2 3">
    <name type="scientific">Pseudonocardia yuanmonensis</name>
    <dbReference type="NCBI Taxonomy" id="1095914"/>
    <lineage>
        <taxon>Bacteria</taxon>
        <taxon>Bacillati</taxon>
        <taxon>Actinomycetota</taxon>
        <taxon>Actinomycetes</taxon>
        <taxon>Pseudonocardiales</taxon>
        <taxon>Pseudonocardiaceae</taxon>
        <taxon>Pseudonocardia</taxon>
    </lineage>
</organism>
<accession>A0ABP8X007</accession>
<feature type="region of interest" description="Disordered" evidence="1">
    <location>
        <begin position="1"/>
        <end position="51"/>
    </location>
</feature>
<evidence type="ECO:0000313" key="3">
    <source>
        <dbReference type="Proteomes" id="UP001500325"/>
    </source>
</evidence>
<keyword evidence="3" id="KW-1185">Reference proteome</keyword>
<comment type="caution">
    <text evidence="2">The sequence shown here is derived from an EMBL/GenBank/DDBJ whole genome shotgun (WGS) entry which is preliminary data.</text>
</comment>
<dbReference type="RefSeq" id="WP_345382091.1">
    <property type="nucleotide sequence ID" value="NZ_BAABIC010000013.1"/>
</dbReference>
<evidence type="ECO:0000313" key="2">
    <source>
        <dbReference type="EMBL" id="GAA4697403.1"/>
    </source>
</evidence>
<dbReference type="Proteomes" id="UP001500325">
    <property type="component" value="Unassembled WGS sequence"/>
</dbReference>
<reference evidence="3" key="1">
    <citation type="journal article" date="2019" name="Int. J. Syst. Evol. Microbiol.">
        <title>The Global Catalogue of Microorganisms (GCM) 10K type strain sequencing project: providing services to taxonomists for standard genome sequencing and annotation.</title>
        <authorList>
            <consortium name="The Broad Institute Genomics Platform"/>
            <consortium name="The Broad Institute Genome Sequencing Center for Infectious Disease"/>
            <person name="Wu L."/>
            <person name="Ma J."/>
        </authorList>
    </citation>
    <scope>NUCLEOTIDE SEQUENCE [LARGE SCALE GENOMIC DNA]</scope>
    <source>
        <strain evidence="3">JCM 18055</strain>
    </source>
</reference>
<name>A0ABP8X007_9PSEU</name>
<evidence type="ECO:0000256" key="1">
    <source>
        <dbReference type="SAM" id="MobiDB-lite"/>
    </source>
</evidence>
<dbReference type="EMBL" id="BAABIC010000013">
    <property type="protein sequence ID" value="GAA4697403.1"/>
    <property type="molecule type" value="Genomic_DNA"/>
</dbReference>
<sequence length="100" mass="10809">MNADEHANALPRRRLGRSPRPGGRAGLHPAPRVGSDPVTDTTGGTLTEFDDEKLTVRRDDLGSGFPTEWTTVSRAAVLELVSRANGHEDTQTMRAAGFVR</sequence>